<protein>
    <submittedName>
        <fullName evidence="1">Uncharacterized protein</fullName>
    </submittedName>
</protein>
<comment type="caution">
    <text evidence="1">The sequence shown here is derived from an EMBL/GenBank/DDBJ whole genome shotgun (WGS) entry which is preliminary data.</text>
</comment>
<evidence type="ECO:0000313" key="2">
    <source>
        <dbReference type="Proteomes" id="UP001148838"/>
    </source>
</evidence>
<evidence type="ECO:0000313" key="1">
    <source>
        <dbReference type="EMBL" id="KAJ4434783.1"/>
    </source>
</evidence>
<name>A0ABQ8SLB0_PERAM</name>
<gene>
    <name evidence="1" type="ORF">ANN_23354</name>
</gene>
<dbReference type="EMBL" id="JAJSOF020000025">
    <property type="protein sequence ID" value="KAJ4434783.1"/>
    <property type="molecule type" value="Genomic_DNA"/>
</dbReference>
<organism evidence="1 2">
    <name type="scientific">Periplaneta americana</name>
    <name type="common">American cockroach</name>
    <name type="synonym">Blatta americana</name>
    <dbReference type="NCBI Taxonomy" id="6978"/>
    <lineage>
        <taxon>Eukaryota</taxon>
        <taxon>Metazoa</taxon>
        <taxon>Ecdysozoa</taxon>
        <taxon>Arthropoda</taxon>
        <taxon>Hexapoda</taxon>
        <taxon>Insecta</taxon>
        <taxon>Pterygota</taxon>
        <taxon>Neoptera</taxon>
        <taxon>Polyneoptera</taxon>
        <taxon>Dictyoptera</taxon>
        <taxon>Blattodea</taxon>
        <taxon>Blattoidea</taxon>
        <taxon>Blattidae</taxon>
        <taxon>Blattinae</taxon>
        <taxon>Periplaneta</taxon>
    </lineage>
</organism>
<dbReference type="Proteomes" id="UP001148838">
    <property type="component" value="Unassembled WGS sequence"/>
</dbReference>
<reference evidence="1 2" key="1">
    <citation type="journal article" date="2022" name="Allergy">
        <title>Genome assembly and annotation of Periplaneta americana reveal a comprehensive cockroach allergen profile.</title>
        <authorList>
            <person name="Wang L."/>
            <person name="Xiong Q."/>
            <person name="Saelim N."/>
            <person name="Wang L."/>
            <person name="Nong W."/>
            <person name="Wan A.T."/>
            <person name="Shi M."/>
            <person name="Liu X."/>
            <person name="Cao Q."/>
            <person name="Hui J.H.L."/>
            <person name="Sookrung N."/>
            <person name="Leung T.F."/>
            <person name="Tungtrongchitr A."/>
            <person name="Tsui S.K.W."/>
        </authorList>
    </citation>
    <scope>NUCLEOTIDE SEQUENCE [LARGE SCALE GENOMIC DNA]</scope>
    <source>
        <strain evidence="1">PWHHKU_190912</strain>
    </source>
</reference>
<keyword evidence="2" id="KW-1185">Reference proteome</keyword>
<proteinExistence type="predicted"/>
<accession>A0ABQ8SLB0</accession>
<sequence>MTSGCGPSELPSVPYNSILIPDRPQVDHRFVVVLWSVRPCDFKLHGTSKSQSGNPDFDCLMSTLGQPFYLPKPLSLHNYFICVVFIVQCIIKMWRPWEASEVSEPIPMNVNNDDGNNNNNISELNNNSNSKARLKLCMQCQTSQESRCRHCNEYETLPHVLGFCRKGELLRNNRHHWVRSRIAECLKKSGKFDIYEEVHCISSTGSTKRADIIAIDNNQKIGFIIDPTIRFEGAELQPQEIDLKKKRHYEPYFPYLEEKYHISICRWKVIGLLFGARSTISRFCINFFHRFHIDLLELQDIAINILRHSLYSSIYEK</sequence>